<evidence type="ECO:0000256" key="4">
    <source>
        <dbReference type="ARBA" id="ARBA00038402"/>
    </source>
</evidence>
<dbReference type="STRING" id="568069.A0A1J1HTM8"/>
<dbReference type="PANTHER" id="PTHR14742:SF0">
    <property type="entry name" value="RIBONUCLEASE P PROTEIN SUBUNIT P21"/>
    <property type="match status" value="1"/>
</dbReference>
<protein>
    <submittedName>
        <fullName evidence="5">CLUMA_CG005020, isoform A</fullName>
    </submittedName>
</protein>
<dbReference type="Pfam" id="PF04032">
    <property type="entry name" value="Rpr2"/>
    <property type="match status" value="1"/>
</dbReference>
<keyword evidence="2" id="KW-0479">Metal-binding</keyword>
<dbReference type="PANTHER" id="PTHR14742">
    <property type="entry name" value="RIBONUCLEASE P SUBUNIT P21"/>
    <property type="match status" value="1"/>
</dbReference>
<evidence type="ECO:0000256" key="3">
    <source>
        <dbReference type="ARBA" id="ARBA00022833"/>
    </source>
</evidence>
<dbReference type="Gene3D" id="6.20.50.20">
    <property type="match status" value="1"/>
</dbReference>
<dbReference type="EMBL" id="CVRI01000020">
    <property type="protein sequence ID" value="CRK91347.1"/>
    <property type="molecule type" value="Genomic_DNA"/>
</dbReference>
<dbReference type="Proteomes" id="UP000183832">
    <property type="component" value="Unassembled WGS sequence"/>
</dbReference>
<proteinExistence type="inferred from homology"/>
<dbReference type="InterPro" id="IPR007175">
    <property type="entry name" value="Rpr2/Snm1/Rpp21"/>
</dbReference>
<dbReference type="AlphaFoldDB" id="A0A1J1HTM8"/>
<accession>A0A1J1HTM8</accession>
<gene>
    <name evidence="5" type="ORF">CLUMA_CG005020</name>
</gene>
<keyword evidence="6" id="KW-1185">Reference proteome</keyword>
<organism evidence="5 6">
    <name type="scientific">Clunio marinus</name>
    <dbReference type="NCBI Taxonomy" id="568069"/>
    <lineage>
        <taxon>Eukaryota</taxon>
        <taxon>Metazoa</taxon>
        <taxon>Ecdysozoa</taxon>
        <taxon>Arthropoda</taxon>
        <taxon>Hexapoda</taxon>
        <taxon>Insecta</taxon>
        <taxon>Pterygota</taxon>
        <taxon>Neoptera</taxon>
        <taxon>Endopterygota</taxon>
        <taxon>Diptera</taxon>
        <taxon>Nematocera</taxon>
        <taxon>Chironomoidea</taxon>
        <taxon>Chironomidae</taxon>
        <taxon>Clunio</taxon>
    </lineage>
</organism>
<comment type="similarity">
    <text evidence="4">Belongs to the eukaryotic/archaeal RNase P protein component 4 family.</text>
</comment>
<evidence type="ECO:0000256" key="2">
    <source>
        <dbReference type="ARBA" id="ARBA00022723"/>
    </source>
</evidence>
<name>A0A1J1HTM8_9DIPT</name>
<reference evidence="5 6" key="1">
    <citation type="submission" date="2015-04" db="EMBL/GenBank/DDBJ databases">
        <authorList>
            <person name="Syromyatnikov M.Y."/>
            <person name="Popov V.N."/>
        </authorList>
    </citation>
    <scope>NUCLEOTIDE SEQUENCE [LARGE SCALE GENOMIC DNA]</scope>
</reference>
<keyword evidence="1" id="KW-0819">tRNA processing</keyword>
<evidence type="ECO:0000313" key="5">
    <source>
        <dbReference type="EMBL" id="CRK91347.1"/>
    </source>
</evidence>
<dbReference type="GO" id="GO:0005655">
    <property type="term" value="C:nucleolar ribonuclease P complex"/>
    <property type="evidence" value="ECO:0007669"/>
    <property type="project" value="TreeGrafter"/>
</dbReference>
<dbReference type="GO" id="GO:0008033">
    <property type="term" value="P:tRNA processing"/>
    <property type="evidence" value="ECO:0007669"/>
    <property type="project" value="UniProtKB-KW"/>
</dbReference>
<keyword evidence="3" id="KW-0862">Zinc</keyword>
<dbReference type="GO" id="GO:0046872">
    <property type="term" value="F:metal ion binding"/>
    <property type="evidence" value="ECO:0007669"/>
    <property type="project" value="UniProtKB-KW"/>
</dbReference>
<sequence length="123" mass="14183">MSVKKAKTIHNKEVFQRVNFLLQANKLMAGKNNSLACYYGSLMKQLQKKSVLKIDSSIKRDLCKRCSIFLTPTTSEISVTEESLGIIKCNRCGYEKKYPINDYYKLWSEEKESIVEEVIITCD</sequence>
<evidence type="ECO:0000313" key="6">
    <source>
        <dbReference type="Proteomes" id="UP000183832"/>
    </source>
</evidence>
<evidence type="ECO:0000256" key="1">
    <source>
        <dbReference type="ARBA" id="ARBA00022694"/>
    </source>
</evidence>
<dbReference type="OrthoDB" id="128536at2759"/>